<feature type="region of interest" description="Disordered" evidence="1">
    <location>
        <begin position="62"/>
        <end position="89"/>
    </location>
</feature>
<dbReference type="InParanoid" id="L2GTT0"/>
<reference evidence="4" key="1">
    <citation type="submission" date="2011-03" db="EMBL/GenBank/DDBJ databases">
        <title>The genome sequence of Vavraia culicis strain floridensis.</title>
        <authorList>
            <consortium name="The Broad Institute Genome Sequencing Platform"/>
            <person name="Cuomo C."/>
            <person name="Becnel J."/>
            <person name="Sanscrainte N."/>
            <person name="Young S.K."/>
            <person name="Zeng Q."/>
            <person name="Gargeya S."/>
            <person name="Fitzgerald M."/>
            <person name="Haas B."/>
            <person name="Abouelleil A."/>
            <person name="Alvarado L."/>
            <person name="Arachchi H.M."/>
            <person name="Berlin A."/>
            <person name="Chapman S.B."/>
            <person name="Gearin G."/>
            <person name="Goldberg J."/>
            <person name="Griggs A."/>
            <person name="Gujja S."/>
            <person name="Hansen M."/>
            <person name="Heiman D."/>
            <person name="Howarth C."/>
            <person name="Larimer J."/>
            <person name="Lui A."/>
            <person name="MacDonald P.J.P."/>
            <person name="McCowen C."/>
            <person name="Montmayeur A."/>
            <person name="Murphy C."/>
            <person name="Neiman D."/>
            <person name="Pearson M."/>
            <person name="Priest M."/>
            <person name="Roberts A."/>
            <person name="Saif S."/>
            <person name="Shea T."/>
            <person name="Sisk P."/>
            <person name="Stolte C."/>
            <person name="Sykes S."/>
            <person name="Wortman J."/>
            <person name="Nusbaum C."/>
            <person name="Birren B."/>
        </authorList>
    </citation>
    <scope>NUCLEOTIDE SEQUENCE [LARGE SCALE GENOMIC DNA]</scope>
    <source>
        <strain evidence="4">floridensis</strain>
    </source>
</reference>
<dbReference type="GO" id="GO:0016747">
    <property type="term" value="F:acyltransferase activity, transferring groups other than amino-acyl groups"/>
    <property type="evidence" value="ECO:0007669"/>
    <property type="project" value="InterPro"/>
</dbReference>
<dbReference type="PROSITE" id="PS51186">
    <property type="entry name" value="GNAT"/>
    <property type="match status" value="1"/>
</dbReference>
<dbReference type="VEuPathDB" id="MicrosporidiaDB:VCUG_01469"/>
<feature type="domain" description="N-acetyltransferase" evidence="2">
    <location>
        <begin position="38"/>
        <end position="195"/>
    </location>
</feature>
<evidence type="ECO:0000259" key="2">
    <source>
        <dbReference type="PROSITE" id="PS51186"/>
    </source>
</evidence>
<dbReference type="GeneID" id="19879347"/>
<dbReference type="InterPro" id="IPR016181">
    <property type="entry name" value="Acyl_CoA_acyltransferase"/>
</dbReference>
<sequence length="258" mass="30620">MLLPILVELFRDNNSFAHTSQTCFSFNEVKRYFNNERLNLEKVTFYNNMYDIAYYRIKEEDGKDKNEKSESENNSNVHHESTRDSAQKSPKERLIANIQIIHNFYYKKYTKYDVLELYTIYVSPDYRNRGFAKSLIFESTSRLIKRYNLTKPIFALHLNPNDPMMHISFSFYVNLGFLDVAYVKEGPDELQFNMENIDTKWDQIQNKPVTGHYLAMFCFNELGNGIKGDFRELGEKIRGMLLEFIKNNEPIKENDNIK</sequence>
<dbReference type="HOGENOM" id="CLU_1078477_0_0_1"/>
<dbReference type="InterPro" id="IPR031523">
    <property type="entry name" value="Acetyltransf_15"/>
</dbReference>
<gene>
    <name evidence="3" type="ORF">VCUG_01469</name>
</gene>
<dbReference type="InterPro" id="IPR000182">
    <property type="entry name" value="GNAT_dom"/>
</dbReference>
<dbReference type="Pfam" id="PF17013">
    <property type="entry name" value="Acetyltransf_15"/>
    <property type="match status" value="1"/>
</dbReference>
<dbReference type="EMBL" id="GL877426">
    <property type="protein sequence ID" value="ELA47024.1"/>
    <property type="molecule type" value="Genomic_DNA"/>
</dbReference>
<evidence type="ECO:0000313" key="3">
    <source>
        <dbReference type="EMBL" id="ELA47024.1"/>
    </source>
</evidence>
<dbReference type="OrthoDB" id="2195369at2759"/>
<dbReference type="RefSeq" id="XP_008074489.1">
    <property type="nucleotide sequence ID" value="XM_008076298.1"/>
</dbReference>
<evidence type="ECO:0000313" key="4">
    <source>
        <dbReference type="Proteomes" id="UP000011081"/>
    </source>
</evidence>
<protein>
    <recommendedName>
        <fullName evidence="2">N-acetyltransferase domain-containing protein</fullName>
    </recommendedName>
</protein>
<proteinExistence type="predicted"/>
<evidence type="ECO:0000256" key="1">
    <source>
        <dbReference type="SAM" id="MobiDB-lite"/>
    </source>
</evidence>
<accession>L2GTT0</accession>
<dbReference type="SUPFAM" id="SSF55729">
    <property type="entry name" value="Acyl-CoA N-acyltransferases (Nat)"/>
    <property type="match status" value="1"/>
</dbReference>
<keyword evidence="4" id="KW-1185">Reference proteome</keyword>
<dbReference type="CDD" id="cd04301">
    <property type="entry name" value="NAT_SF"/>
    <property type="match status" value="1"/>
</dbReference>
<dbReference type="Gene3D" id="3.40.630.30">
    <property type="match status" value="1"/>
</dbReference>
<dbReference type="AlphaFoldDB" id="L2GTT0"/>
<organism evidence="3 4">
    <name type="scientific">Vavraia culicis (isolate floridensis)</name>
    <name type="common">Microsporidian parasite</name>
    <dbReference type="NCBI Taxonomy" id="948595"/>
    <lineage>
        <taxon>Eukaryota</taxon>
        <taxon>Fungi</taxon>
        <taxon>Fungi incertae sedis</taxon>
        <taxon>Microsporidia</taxon>
        <taxon>Pleistophoridae</taxon>
        <taxon>Vavraia</taxon>
    </lineage>
</organism>
<name>L2GTT0_VAVCU</name>
<dbReference type="Proteomes" id="UP000011081">
    <property type="component" value="Unassembled WGS sequence"/>
</dbReference>